<proteinExistence type="predicted"/>
<dbReference type="EMBL" id="AMRV01000012">
    <property type="protein sequence ID" value="EMD81900.1"/>
    <property type="molecule type" value="Genomic_DNA"/>
</dbReference>
<dbReference type="Proteomes" id="UP000011717">
    <property type="component" value="Unassembled WGS sequence"/>
</dbReference>
<comment type="caution">
    <text evidence="1">The sequence shown here is derived from an EMBL/GenBank/DDBJ whole genome shotgun (WGS) entry which is preliminary data.</text>
</comment>
<protein>
    <submittedName>
        <fullName evidence="1">Uncharacterized protein</fullName>
    </submittedName>
</protein>
<reference evidence="1 2" key="1">
    <citation type="journal article" date="2013" name="Genome Announc.">
        <title>Draft Genome Sequence of Strain JLT2015T, Belonging to the Family Sphingomonadaceae of the Alphaproteobacteria.</title>
        <authorList>
            <person name="Tang K."/>
            <person name="Liu K."/>
            <person name="Li S."/>
            <person name="Jiao N."/>
        </authorList>
    </citation>
    <scope>NUCLEOTIDE SEQUENCE [LARGE SCALE GENOMIC DNA]</scope>
    <source>
        <strain evidence="1 2">JLT2015</strain>
    </source>
</reference>
<dbReference type="AlphaFoldDB" id="M2S958"/>
<keyword evidence="2" id="KW-1185">Reference proteome</keyword>
<name>M2S958_9SPHN</name>
<evidence type="ECO:0000313" key="1">
    <source>
        <dbReference type="EMBL" id="EMD81900.1"/>
    </source>
</evidence>
<organism evidence="1 2">
    <name type="scientific">Pacificimonas flava</name>
    <dbReference type="NCBI Taxonomy" id="1234595"/>
    <lineage>
        <taxon>Bacteria</taxon>
        <taxon>Pseudomonadati</taxon>
        <taxon>Pseudomonadota</taxon>
        <taxon>Alphaproteobacteria</taxon>
        <taxon>Sphingomonadales</taxon>
        <taxon>Sphingosinicellaceae</taxon>
        <taxon>Pacificimonas</taxon>
    </lineage>
</organism>
<accession>M2S958</accession>
<evidence type="ECO:0000313" key="2">
    <source>
        <dbReference type="Proteomes" id="UP000011717"/>
    </source>
</evidence>
<dbReference type="RefSeq" id="WP_008603653.1">
    <property type="nucleotide sequence ID" value="NZ_AMRV01000012.1"/>
</dbReference>
<gene>
    <name evidence="1" type="ORF">C725_2689</name>
</gene>
<dbReference type="OrthoDB" id="7630538at2"/>
<sequence>MNVDTLIASLPAKSDKDRRTILARAEDWVADGSPEQQEAGRKVLDAFSKLQEREAASDPVSKVENAFARMPPSDLGVSLMQVLLDNPGATSTALTEAIGWQDKAWQLHFGKIGWDRQDYLWPAPWSKVRNEPFKAGILADFDEATSGFTMKPEVVAGLERIGIKAKRI</sequence>